<dbReference type="Gene3D" id="3.40.50.720">
    <property type="entry name" value="NAD(P)-binding Rossmann-like Domain"/>
    <property type="match status" value="1"/>
</dbReference>
<dbReference type="SUPFAM" id="SSF51735">
    <property type="entry name" value="NAD(P)-binding Rossmann-fold domains"/>
    <property type="match status" value="1"/>
</dbReference>
<gene>
    <name evidence="2" type="ORF">F0Q34_12455</name>
</gene>
<proteinExistence type="inferred from homology"/>
<dbReference type="InterPro" id="IPR036291">
    <property type="entry name" value="NAD(P)-bd_dom_sf"/>
</dbReference>
<comment type="caution">
    <text evidence="2">The sequence shown here is derived from an EMBL/GenBank/DDBJ whole genome shotgun (WGS) entry which is preliminary data.</text>
</comment>
<dbReference type="Proteomes" id="UP000322110">
    <property type="component" value="Unassembled WGS sequence"/>
</dbReference>
<name>A0A5B2TEN3_9PROT</name>
<keyword evidence="3" id="KW-1185">Reference proteome</keyword>
<reference evidence="2 3" key="1">
    <citation type="journal article" date="2015" name="Int. J. Syst. Evol. Microbiol.">
        <title>Roseomonas oryzae sp. nov., isolated from paddy rhizosphere soil.</title>
        <authorList>
            <person name="Ramaprasad E.V."/>
            <person name="Sasikala Ch."/>
            <person name="Ramana Ch.V."/>
        </authorList>
    </citation>
    <scope>NUCLEOTIDE SEQUENCE [LARGE SCALE GENOMIC DNA]</scope>
    <source>
        <strain evidence="2 3">KCTC 42542</strain>
    </source>
</reference>
<dbReference type="PRINTS" id="PR00081">
    <property type="entry name" value="GDHRDH"/>
</dbReference>
<dbReference type="PANTHER" id="PTHR42879">
    <property type="entry name" value="3-OXOACYL-(ACYL-CARRIER-PROTEIN) REDUCTASE"/>
    <property type="match status" value="1"/>
</dbReference>
<sequence length="254" mass="26306">MQLSLANRTALITGGSKGLGLAMARAFTEAGGKVAIVARGEADLREAASATGAVPVRADIATAEGCETAFREAAAALGRIDILVNNAGTSQRGAFPSVSDALWQQDLDLKLFAAIRLSRLAWAGMAERRWGRIINVLNTGAKAPPAEGAPTAVSRAAGMALTKVMANEGAPHGILVNALLVGIIESDQWVRRHAADPRGLSFEEWKQEAGRPVPLGRIGRAEEFAATALFLASEAGSYVAGTAINVDGGRSPVV</sequence>
<evidence type="ECO:0000313" key="2">
    <source>
        <dbReference type="EMBL" id="KAA2212931.1"/>
    </source>
</evidence>
<protein>
    <submittedName>
        <fullName evidence="2">SDR family oxidoreductase</fullName>
    </submittedName>
</protein>
<dbReference type="Pfam" id="PF13561">
    <property type="entry name" value="adh_short_C2"/>
    <property type="match status" value="1"/>
</dbReference>
<evidence type="ECO:0000313" key="3">
    <source>
        <dbReference type="Proteomes" id="UP000322110"/>
    </source>
</evidence>
<comment type="similarity">
    <text evidence="1">Belongs to the short-chain dehydrogenases/reductases (SDR) family.</text>
</comment>
<dbReference type="InterPro" id="IPR050259">
    <property type="entry name" value="SDR"/>
</dbReference>
<accession>A0A5B2TEN3</accession>
<dbReference type="PRINTS" id="PR00080">
    <property type="entry name" value="SDRFAMILY"/>
</dbReference>
<dbReference type="EMBL" id="VUKA01000005">
    <property type="protein sequence ID" value="KAA2212931.1"/>
    <property type="molecule type" value="Genomic_DNA"/>
</dbReference>
<organism evidence="2 3">
    <name type="scientific">Teichococcus oryzae</name>
    <dbReference type="NCBI Taxonomy" id="1608942"/>
    <lineage>
        <taxon>Bacteria</taxon>
        <taxon>Pseudomonadati</taxon>
        <taxon>Pseudomonadota</taxon>
        <taxon>Alphaproteobacteria</taxon>
        <taxon>Acetobacterales</taxon>
        <taxon>Roseomonadaceae</taxon>
        <taxon>Roseomonas</taxon>
    </lineage>
</organism>
<dbReference type="FunFam" id="3.40.50.720:FF:000084">
    <property type="entry name" value="Short-chain dehydrogenase reductase"/>
    <property type="match status" value="1"/>
</dbReference>
<dbReference type="InterPro" id="IPR002347">
    <property type="entry name" value="SDR_fam"/>
</dbReference>
<dbReference type="AlphaFoldDB" id="A0A5B2TEN3"/>
<dbReference type="OrthoDB" id="9793325at2"/>
<evidence type="ECO:0000256" key="1">
    <source>
        <dbReference type="ARBA" id="ARBA00006484"/>
    </source>
</evidence>
<dbReference type="PANTHER" id="PTHR42879:SF6">
    <property type="entry name" value="NADPH-DEPENDENT REDUCTASE BACG"/>
    <property type="match status" value="1"/>
</dbReference>
<dbReference type="RefSeq" id="WP_149812547.1">
    <property type="nucleotide sequence ID" value="NZ_VUKA01000005.1"/>
</dbReference>